<protein>
    <recommendedName>
        <fullName evidence="3">DUF6542 domain-containing protein</fullName>
    </recommendedName>
</protein>
<dbReference type="EMBL" id="JAHKNI010000005">
    <property type="protein sequence ID" value="MBU3063235.1"/>
    <property type="molecule type" value="Genomic_DNA"/>
</dbReference>
<feature type="transmembrane region" description="Helical" evidence="2">
    <location>
        <begin position="86"/>
        <end position="102"/>
    </location>
</feature>
<keyword evidence="2" id="KW-0812">Transmembrane</keyword>
<proteinExistence type="predicted"/>
<dbReference type="Pfam" id="PF20177">
    <property type="entry name" value="DUF6542"/>
    <property type="match status" value="1"/>
</dbReference>
<comment type="caution">
    <text evidence="4">The sequence shown here is derived from an EMBL/GenBank/DDBJ whole genome shotgun (WGS) entry which is preliminary data.</text>
</comment>
<feature type="transmembrane region" description="Helical" evidence="2">
    <location>
        <begin position="21"/>
        <end position="44"/>
    </location>
</feature>
<feature type="compositionally biased region" description="Basic and acidic residues" evidence="1">
    <location>
        <begin position="246"/>
        <end position="334"/>
    </location>
</feature>
<organism evidence="4 5">
    <name type="scientific">Nocardia albiluteola</name>
    <dbReference type="NCBI Taxonomy" id="2842303"/>
    <lineage>
        <taxon>Bacteria</taxon>
        <taxon>Bacillati</taxon>
        <taxon>Actinomycetota</taxon>
        <taxon>Actinomycetes</taxon>
        <taxon>Mycobacteriales</taxon>
        <taxon>Nocardiaceae</taxon>
        <taxon>Nocardia</taxon>
    </lineage>
</organism>
<sequence length="405" mass="43649">MAATQRERSEVPAPHRSIIPTVPGVPAGAAVLIAVVCTSIGFFIDASGGGKDLTNVFAAFYIIGCALAALVVRYRGLFTTMVTPPLLLFLAVPVAYQQLLGHSSTSLKDILLNLALPLMNRFPTMAIATVLVLAIGLGRLLLHRNMADAAAATRARGRRAGKGSPVGERARKAPGSSASDALRRRTRSQSPAADEEAATPTRAGRKGAGRVADRPPRVSAAASRTSERAAAPAASSRSGSEADETPAQRRDSDAPRRRRDPDAPRTRREADPARQRRNADAPSRHRESAEAPSRHRDTADAPARRPDNDPAPRRRDSEATSRRRDPDALPRQRGADQQSRQRSADPRQRGAGAGQPQRSAEPRKRPAAAAPAEQPRRPRPEYGDVPPHPRPNVRYREHDAGRIEH</sequence>
<feature type="domain" description="DUF6542" evidence="3">
    <location>
        <begin position="24"/>
        <end position="144"/>
    </location>
</feature>
<reference evidence="4 5" key="1">
    <citation type="submission" date="2021-06" db="EMBL/GenBank/DDBJ databases">
        <title>Actinomycetes sequencing.</title>
        <authorList>
            <person name="Shan Q."/>
        </authorList>
    </citation>
    <scope>NUCLEOTIDE SEQUENCE [LARGE SCALE GENOMIC DNA]</scope>
    <source>
        <strain evidence="4 5">NEAU-G5</strain>
    </source>
</reference>
<gene>
    <name evidence="4" type="ORF">KO481_17075</name>
</gene>
<keyword evidence="5" id="KW-1185">Reference proteome</keyword>
<evidence type="ECO:0000313" key="4">
    <source>
        <dbReference type="EMBL" id="MBU3063235.1"/>
    </source>
</evidence>
<feature type="compositionally biased region" description="Low complexity" evidence="1">
    <location>
        <begin position="219"/>
        <end position="239"/>
    </location>
</feature>
<keyword evidence="2" id="KW-0472">Membrane</keyword>
<feature type="transmembrane region" description="Helical" evidence="2">
    <location>
        <begin position="122"/>
        <end position="142"/>
    </location>
</feature>
<keyword evidence="2" id="KW-1133">Transmembrane helix</keyword>
<feature type="transmembrane region" description="Helical" evidence="2">
    <location>
        <begin position="56"/>
        <end position="74"/>
    </location>
</feature>
<dbReference type="RefSeq" id="WP_215918144.1">
    <property type="nucleotide sequence ID" value="NZ_JAHKNI010000005.1"/>
</dbReference>
<evidence type="ECO:0000256" key="1">
    <source>
        <dbReference type="SAM" id="MobiDB-lite"/>
    </source>
</evidence>
<accession>A0ABS6B1S8</accession>
<feature type="region of interest" description="Disordered" evidence="1">
    <location>
        <begin position="153"/>
        <end position="405"/>
    </location>
</feature>
<dbReference type="InterPro" id="IPR046672">
    <property type="entry name" value="DUF6542"/>
</dbReference>
<evidence type="ECO:0000259" key="3">
    <source>
        <dbReference type="Pfam" id="PF20177"/>
    </source>
</evidence>
<feature type="compositionally biased region" description="Basic and acidic residues" evidence="1">
    <location>
        <begin position="394"/>
        <end position="405"/>
    </location>
</feature>
<dbReference type="Proteomes" id="UP000733379">
    <property type="component" value="Unassembled WGS sequence"/>
</dbReference>
<name>A0ABS6B1S8_9NOCA</name>
<evidence type="ECO:0000313" key="5">
    <source>
        <dbReference type="Proteomes" id="UP000733379"/>
    </source>
</evidence>
<evidence type="ECO:0000256" key="2">
    <source>
        <dbReference type="SAM" id="Phobius"/>
    </source>
</evidence>